<dbReference type="CDD" id="cd00340">
    <property type="entry name" value="GSH_Peroxidase"/>
    <property type="match status" value="1"/>
</dbReference>
<evidence type="ECO:0000256" key="1">
    <source>
        <dbReference type="ARBA" id="ARBA00006926"/>
    </source>
</evidence>
<dbReference type="PRINTS" id="PR01011">
    <property type="entry name" value="GLUTPROXDASE"/>
</dbReference>
<dbReference type="PANTHER" id="PTHR11592:SF78">
    <property type="entry name" value="GLUTATHIONE PEROXIDASE"/>
    <property type="match status" value="1"/>
</dbReference>
<evidence type="ECO:0000256" key="3">
    <source>
        <dbReference type="ARBA" id="ARBA00023002"/>
    </source>
</evidence>
<dbReference type="PROSITE" id="PS51355">
    <property type="entry name" value="GLUTATHIONE_PEROXID_3"/>
    <property type="match status" value="1"/>
</dbReference>
<dbReference type="SUPFAM" id="SSF52833">
    <property type="entry name" value="Thioredoxin-like"/>
    <property type="match status" value="1"/>
</dbReference>
<dbReference type="OrthoDB" id="9785502at2"/>
<evidence type="ECO:0000313" key="7">
    <source>
        <dbReference type="Proteomes" id="UP000198104"/>
    </source>
</evidence>
<dbReference type="AlphaFoldDB" id="A0A254Q762"/>
<dbReference type="InterPro" id="IPR000889">
    <property type="entry name" value="Glutathione_peroxidase"/>
</dbReference>
<dbReference type="Proteomes" id="UP000198104">
    <property type="component" value="Unassembled WGS sequence"/>
</dbReference>
<proteinExistence type="inferred from homology"/>
<keyword evidence="3 5" id="KW-0560">Oxidoreductase</keyword>
<dbReference type="InterPro" id="IPR036249">
    <property type="entry name" value="Thioredoxin-like_sf"/>
</dbReference>
<sequence>MLPDIPLKRLDGREENIMDYAGKLLVAVNVASKCGFTSQYQELQSLYEEFRGNDFEILAFPCNQFGGQEPGSSEQIGQFCKTNYGVSFPIFKKVDVNGSNAHPLFNYLKAATPGILGTEAIKWNFTKFLIGRDGIPVNRFASATTPKSMRTDIQKLL</sequence>
<keyword evidence="7" id="KW-1185">Reference proteome</keyword>
<evidence type="ECO:0000313" key="6">
    <source>
        <dbReference type="EMBL" id="OWS71352.1"/>
    </source>
</evidence>
<dbReference type="GO" id="GO:0006979">
    <property type="term" value="P:response to oxidative stress"/>
    <property type="evidence" value="ECO:0007669"/>
    <property type="project" value="InterPro"/>
</dbReference>
<comment type="similarity">
    <text evidence="1 5">Belongs to the glutathione peroxidase family.</text>
</comment>
<evidence type="ECO:0000256" key="4">
    <source>
        <dbReference type="PIRSR" id="PIRSR000303-1"/>
    </source>
</evidence>
<dbReference type="FunFam" id="3.40.30.10:FF:000010">
    <property type="entry name" value="Glutathione peroxidase"/>
    <property type="match status" value="1"/>
</dbReference>
<reference evidence="6 7" key="1">
    <citation type="submission" date="2017-05" db="EMBL/GenBank/DDBJ databases">
        <title>Polynucleobacter sp. MWH-K35W1 isolated from the permanently anoxic monimolimnion of a meromictic lake.</title>
        <authorList>
            <person name="Hahn M.W."/>
        </authorList>
    </citation>
    <scope>NUCLEOTIDE SEQUENCE [LARGE SCALE GENOMIC DNA]</scope>
    <source>
        <strain evidence="6 7">MWH-K35W1</strain>
    </source>
</reference>
<dbReference type="Pfam" id="PF00255">
    <property type="entry name" value="GSHPx"/>
    <property type="match status" value="1"/>
</dbReference>
<feature type="active site" evidence="4">
    <location>
        <position position="34"/>
    </location>
</feature>
<dbReference type="PROSITE" id="PS00763">
    <property type="entry name" value="GLUTATHIONE_PEROXID_2"/>
    <property type="match status" value="1"/>
</dbReference>
<protein>
    <recommendedName>
        <fullName evidence="5">Glutathione peroxidase</fullName>
    </recommendedName>
</protein>
<dbReference type="GO" id="GO:0004601">
    <property type="term" value="F:peroxidase activity"/>
    <property type="evidence" value="ECO:0007669"/>
    <property type="project" value="UniProtKB-KW"/>
</dbReference>
<name>A0A254Q762_9BURK</name>
<keyword evidence="2 5" id="KW-0575">Peroxidase</keyword>
<dbReference type="PANTHER" id="PTHR11592">
    <property type="entry name" value="GLUTATHIONE PEROXIDASE"/>
    <property type="match status" value="1"/>
</dbReference>
<evidence type="ECO:0000256" key="5">
    <source>
        <dbReference type="RuleBase" id="RU000499"/>
    </source>
</evidence>
<dbReference type="RefSeq" id="WP_088527757.1">
    <property type="nucleotide sequence ID" value="NZ_NGUO01000011.1"/>
</dbReference>
<comment type="caution">
    <text evidence="6">The sequence shown here is derived from an EMBL/GenBank/DDBJ whole genome shotgun (WGS) entry which is preliminary data.</text>
</comment>
<dbReference type="Gene3D" id="3.40.30.10">
    <property type="entry name" value="Glutaredoxin"/>
    <property type="match status" value="1"/>
</dbReference>
<gene>
    <name evidence="6" type="ORF">CBI30_07915</name>
</gene>
<evidence type="ECO:0000256" key="2">
    <source>
        <dbReference type="ARBA" id="ARBA00022559"/>
    </source>
</evidence>
<accession>A0A254Q762</accession>
<dbReference type="EMBL" id="NGUO01000011">
    <property type="protein sequence ID" value="OWS71352.1"/>
    <property type="molecule type" value="Genomic_DNA"/>
</dbReference>
<dbReference type="InterPro" id="IPR029760">
    <property type="entry name" value="GPX_CS"/>
</dbReference>
<organism evidence="6 7">
    <name type="scientific">Polynucleobacter aenigmaticus</name>
    <dbReference type="NCBI Taxonomy" id="1743164"/>
    <lineage>
        <taxon>Bacteria</taxon>
        <taxon>Pseudomonadati</taxon>
        <taxon>Pseudomonadota</taxon>
        <taxon>Betaproteobacteria</taxon>
        <taxon>Burkholderiales</taxon>
        <taxon>Burkholderiaceae</taxon>
        <taxon>Polynucleobacter</taxon>
    </lineage>
</organism>
<dbReference type="PIRSF" id="PIRSF000303">
    <property type="entry name" value="Glutathion_perox"/>
    <property type="match status" value="1"/>
</dbReference>